<dbReference type="SUPFAM" id="SSF56176">
    <property type="entry name" value="FAD-binding/transporter-associated domain-like"/>
    <property type="match status" value="1"/>
</dbReference>
<dbReference type="RefSeq" id="WP_119903309.1">
    <property type="nucleotide sequence ID" value="NZ_QYZP01000003.1"/>
</dbReference>
<accession>A0A3A4EZB5</accession>
<feature type="domain" description="FAD-binding PCMH-type" evidence="2">
    <location>
        <begin position="12"/>
        <end position="190"/>
    </location>
</feature>
<dbReference type="Gene3D" id="1.10.45.10">
    <property type="entry name" value="Vanillyl-alcohol Oxidase, Chain A, domain 4"/>
    <property type="match status" value="1"/>
</dbReference>
<dbReference type="InterPro" id="IPR016167">
    <property type="entry name" value="FAD-bd_PCMH_sub1"/>
</dbReference>
<evidence type="ECO:0000256" key="1">
    <source>
        <dbReference type="ARBA" id="ARBA00023002"/>
    </source>
</evidence>
<dbReference type="AlphaFoldDB" id="A0A3A4EZB5"/>
<reference evidence="3 4" key="1">
    <citation type="submission" date="2018-09" db="EMBL/GenBank/DDBJ databases">
        <title>Nesterenkonia natronophila sp. nov., an alkaliphilic actinobacteriume isolated from a soda lake, and emended description of the genus Nesterenkonia.</title>
        <authorList>
            <person name="Menes R.J."/>
            <person name="Iriarte A."/>
        </authorList>
    </citation>
    <scope>NUCLEOTIDE SEQUENCE [LARGE SCALE GENOMIC DNA]</scope>
    <source>
        <strain evidence="3 4">M8</strain>
    </source>
</reference>
<organism evidence="3 4">
    <name type="scientific">Nesterenkonia natronophila</name>
    <dbReference type="NCBI Taxonomy" id="2174932"/>
    <lineage>
        <taxon>Bacteria</taxon>
        <taxon>Bacillati</taxon>
        <taxon>Actinomycetota</taxon>
        <taxon>Actinomycetes</taxon>
        <taxon>Micrococcales</taxon>
        <taxon>Micrococcaceae</taxon>
        <taxon>Nesterenkonia</taxon>
    </lineage>
</organism>
<dbReference type="InterPro" id="IPR016171">
    <property type="entry name" value="Vanillyl_alc_oxidase_C-sub2"/>
</dbReference>
<keyword evidence="4" id="KW-1185">Reference proteome</keyword>
<dbReference type="OrthoDB" id="9800184at2"/>
<dbReference type="PIRSF" id="PIRSF000136">
    <property type="entry name" value="LGO_GLO"/>
    <property type="match status" value="1"/>
</dbReference>
<dbReference type="EMBL" id="QYZP01000003">
    <property type="protein sequence ID" value="RJN31242.1"/>
    <property type="molecule type" value="Genomic_DNA"/>
</dbReference>
<dbReference type="PROSITE" id="PS51387">
    <property type="entry name" value="FAD_PCMH"/>
    <property type="match status" value="1"/>
</dbReference>
<sequence length="414" mass="46201">MTQEFRNWSGSISFTPETIAAPKNASQLLTLVKRAGQRGSTVRPVGSGHSSTPIFSTEDILISLDKMAGVVEVDAEAGWAKVLPGTGLRDLGEQLAQHGVAMENLGDVDYQSIAGAVSTGTHGSGITLGNLSSTVIGGTLVNGTGEEMCFGVDAGVPPPDVESDDLLRAVQVSLGALGVLTSLTLRVESAHNLHRLNWMTHIDWVLENYAELVRTNRSMDFYWYPRSDLAQVRTLNKPGEEPQLTPQGEPYSELKRDVTGPNYEIIPNDRMLPFEEMEYMLPFDRELAAFRRVRERVKLKHRAEVGWRVLVRTIASDHAMLSNTEAEYRQGGPSMTIALLQNNTLPFTRYFNDIEPIFWEFNGRPHWGKKHRLKSTELAALYPKWESFHAVRGELDPDGVFMNDYLRELFGEEI</sequence>
<protein>
    <submittedName>
        <fullName evidence="3">FAD-binding protein</fullName>
    </submittedName>
</protein>
<dbReference type="PANTHER" id="PTHR43762:SF1">
    <property type="entry name" value="D-ARABINONO-1,4-LACTONE OXIDASE"/>
    <property type="match status" value="1"/>
</dbReference>
<dbReference type="Gene3D" id="3.30.465.10">
    <property type="match status" value="1"/>
</dbReference>
<dbReference type="Gene3D" id="3.30.70.2520">
    <property type="match status" value="1"/>
</dbReference>
<dbReference type="InterPro" id="IPR036318">
    <property type="entry name" value="FAD-bd_PCMH-like_sf"/>
</dbReference>
<keyword evidence="1" id="KW-0560">Oxidoreductase</keyword>
<dbReference type="Pfam" id="PF04030">
    <property type="entry name" value="ALO"/>
    <property type="match status" value="2"/>
</dbReference>
<dbReference type="InterPro" id="IPR006094">
    <property type="entry name" value="Oxid_FAD_bind_N"/>
</dbReference>
<gene>
    <name evidence="3" type="ORF">D3250_10370</name>
</gene>
<dbReference type="GO" id="GO:0003885">
    <property type="term" value="F:D-arabinono-1,4-lactone oxidase activity"/>
    <property type="evidence" value="ECO:0007669"/>
    <property type="project" value="InterPro"/>
</dbReference>
<proteinExistence type="predicted"/>
<name>A0A3A4EZB5_9MICC</name>
<dbReference type="PANTHER" id="PTHR43762">
    <property type="entry name" value="L-GULONOLACTONE OXIDASE"/>
    <property type="match status" value="1"/>
</dbReference>
<dbReference type="InterPro" id="IPR016166">
    <property type="entry name" value="FAD-bd_PCMH"/>
</dbReference>
<dbReference type="Gene3D" id="3.30.43.10">
    <property type="entry name" value="Uridine Diphospho-n-acetylenolpyruvylglucosamine Reductase, domain 2"/>
    <property type="match status" value="1"/>
</dbReference>
<comment type="caution">
    <text evidence="3">The sequence shown here is derived from an EMBL/GenBank/DDBJ whole genome shotgun (WGS) entry which is preliminary data.</text>
</comment>
<dbReference type="Pfam" id="PF01565">
    <property type="entry name" value="FAD_binding_4"/>
    <property type="match status" value="1"/>
</dbReference>
<evidence type="ECO:0000259" key="2">
    <source>
        <dbReference type="PROSITE" id="PS51387"/>
    </source>
</evidence>
<dbReference type="Proteomes" id="UP000266615">
    <property type="component" value="Unassembled WGS sequence"/>
</dbReference>
<dbReference type="InterPro" id="IPR010031">
    <property type="entry name" value="FAD_lactone_oxidase-like"/>
</dbReference>
<evidence type="ECO:0000313" key="4">
    <source>
        <dbReference type="Proteomes" id="UP000266615"/>
    </source>
</evidence>
<dbReference type="GO" id="GO:0016020">
    <property type="term" value="C:membrane"/>
    <property type="evidence" value="ECO:0007669"/>
    <property type="project" value="InterPro"/>
</dbReference>
<dbReference type="InterPro" id="IPR016169">
    <property type="entry name" value="FAD-bd_PCMH_sub2"/>
</dbReference>
<dbReference type="InterPro" id="IPR007173">
    <property type="entry name" value="ALO_C"/>
</dbReference>
<evidence type="ECO:0000313" key="3">
    <source>
        <dbReference type="EMBL" id="RJN31242.1"/>
    </source>
</evidence>
<dbReference type="GO" id="GO:0071949">
    <property type="term" value="F:FAD binding"/>
    <property type="evidence" value="ECO:0007669"/>
    <property type="project" value="InterPro"/>
</dbReference>